<keyword evidence="9 17" id="KW-0064">Aspartyl protease</keyword>
<feature type="compositionally biased region" description="Polar residues" evidence="18">
    <location>
        <begin position="813"/>
        <end position="825"/>
    </location>
</feature>
<reference evidence="22 23" key="1">
    <citation type="submission" date="2006-10" db="EMBL/GenBank/DDBJ databases">
        <title>The Genome Sequence of Batrachochytrium dendrobatidis JEL423.</title>
        <authorList>
            <consortium name="The Broad Institute Genome Sequencing Platform"/>
            <person name="Birren B."/>
            <person name="Lander E."/>
            <person name="Galagan J."/>
            <person name="Cuomo C."/>
            <person name="Devon K."/>
            <person name="Jaffe D."/>
            <person name="Butler J."/>
            <person name="Alvarez P."/>
            <person name="Gnerre S."/>
            <person name="Grabherr M."/>
            <person name="Kleber M."/>
            <person name="Mauceli E."/>
            <person name="Brockman W."/>
            <person name="Young S."/>
            <person name="LaButti K."/>
            <person name="Sykes S."/>
            <person name="DeCaprio D."/>
            <person name="Crawford M."/>
            <person name="Koehrsen M."/>
            <person name="Engels R."/>
            <person name="Montgomery P."/>
            <person name="Pearson M."/>
            <person name="Howarth C."/>
            <person name="Larson L."/>
            <person name="White J."/>
            <person name="O'Leary S."/>
            <person name="Kodira C."/>
            <person name="Zeng Q."/>
            <person name="Yandava C."/>
            <person name="Alvarado L."/>
            <person name="Longcore J."/>
            <person name="James T."/>
        </authorList>
    </citation>
    <scope>NUCLEOTIDE SEQUENCE [LARGE SCALE GENOMIC DNA]</scope>
    <source>
        <strain evidence="22 23">JEL423</strain>
    </source>
</reference>
<dbReference type="PROSITE" id="PS00141">
    <property type="entry name" value="ASP_PROTEASE"/>
    <property type="match status" value="2"/>
</dbReference>
<evidence type="ECO:0000256" key="4">
    <source>
        <dbReference type="ARBA" id="ARBA00012513"/>
    </source>
</evidence>
<evidence type="ECO:0000256" key="15">
    <source>
        <dbReference type="PIRSR" id="PIRSR601461-2"/>
    </source>
</evidence>
<dbReference type="eggNOG" id="KOG1339">
    <property type="taxonomic scope" value="Eukaryota"/>
</dbReference>
<dbReference type="EC" id="2.7.11.1" evidence="4"/>
<evidence type="ECO:0000256" key="19">
    <source>
        <dbReference type="SAM" id="Phobius"/>
    </source>
</evidence>
<dbReference type="Gene3D" id="1.10.510.10">
    <property type="entry name" value="Transferase(Phosphotransferase) domain 1"/>
    <property type="match status" value="1"/>
</dbReference>
<keyword evidence="19" id="KW-0812">Transmembrane</keyword>
<keyword evidence="11 16" id="KW-0067">ATP-binding</keyword>
<keyword evidence="19" id="KW-1133">Transmembrane helix</keyword>
<evidence type="ECO:0000256" key="11">
    <source>
        <dbReference type="ARBA" id="ARBA00022840"/>
    </source>
</evidence>
<evidence type="ECO:0000256" key="6">
    <source>
        <dbReference type="ARBA" id="ARBA00022527"/>
    </source>
</evidence>
<comment type="subcellular location">
    <subcellularLocation>
        <location evidence="1">Cytoplasm</location>
    </subcellularLocation>
</comment>
<evidence type="ECO:0000256" key="1">
    <source>
        <dbReference type="ARBA" id="ARBA00004496"/>
    </source>
</evidence>
<keyword evidence="5" id="KW-0963">Cytoplasm</keyword>
<keyword evidence="15" id="KW-1015">Disulfide bond</keyword>
<feature type="disulfide bond" evidence="15">
    <location>
        <begin position="484"/>
        <end position="489"/>
    </location>
</feature>
<keyword evidence="6" id="KW-0723">Serine/threonine-protein kinase</keyword>
<evidence type="ECO:0000256" key="12">
    <source>
        <dbReference type="ARBA" id="ARBA00047899"/>
    </source>
</evidence>
<dbReference type="InterPro" id="IPR000719">
    <property type="entry name" value="Prot_kinase_dom"/>
</dbReference>
<dbReference type="InterPro" id="IPR017441">
    <property type="entry name" value="Protein_kinase_ATP_BS"/>
</dbReference>
<keyword evidence="17" id="KW-0645">Protease</keyword>
<dbReference type="FunFam" id="2.40.70.10:FF:000149">
    <property type="entry name" value="Uncharacterized protein"/>
    <property type="match status" value="1"/>
</dbReference>
<evidence type="ECO:0000256" key="2">
    <source>
        <dbReference type="ARBA" id="ARBA00007447"/>
    </source>
</evidence>
<keyword evidence="10" id="KW-0418">Kinase</keyword>
<dbReference type="InterPro" id="IPR001461">
    <property type="entry name" value="Aspartic_peptidase_A1"/>
</dbReference>
<keyword evidence="8 16" id="KW-0547">Nucleotide-binding</keyword>
<evidence type="ECO:0000256" key="17">
    <source>
        <dbReference type="RuleBase" id="RU000454"/>
    </source>
</evidence>
<dbReference type="Pfam" id="PF00069">
    <property type="entry name" value="Pkinase"/>
    <property type="match status" value="1"/>
</dbReference>
<comment type="catalytic activity">
    <reaction evidence="12">
        <text>L-threonyl-[protein] + ATP = O-phospho-L-threonyl-[protein] + ADP + H(+)</text>
        <dbReference type="Rhea" id="RHEA:46608"/>
        <dbReference type="Rhea" id="RHEA-COMP:11060"/>
        <dbReference type="Rhea" id="RHEA-COMP:11605"/>
        <dbReference type="ChEBI" id="CHEBI:15378"/>
        <dbReference type="ChEBI" id="CHEBI:30013"/>
        <dbReference type="ChEBI" id="CHEBI:30616"/>
        <dbReference type="ChEBI" id="CHEBI:61977"/>
        <dbReference type="ChEBI" id="CHEBI:456216"/>
        <dbReference type="EC" id="2.7.11.1"/>
    </reaction>
</comment>
<comment type="catalytic activity">
    <reaction evidence="13">
        <text>L-seryl-[protein] + ATP = O-phospho-L-seryl-[protein] + ADP + H(+)</text>
        <dbReference type="Rhea" id="RHEA:17989"/>
        <dbReference type="Rhea" id="RHEA-COMP:9863"/>
        <dbReference type="Rhea" id="RHEA-COMP:11604"/>
        <dbReference type="ChEBI" id="CHEBI:15378"/>
        <dbReference type="ChEBI" id="CHEBI:29999"/>
        <dbReference type="ChEBI" id="CHEBI:30616"/>
        <dbReference type="ChEBI" id="CHEBI:83421"/>
        <dbReference type="ChEBI" id="CHEBI:456216"/>
        <dbReference type="EC" id="2.7.11.1"/>
    </reaction>
</comment>
<dbReference type="STRING" id="403673.A0A177WQD7"/>
<dbReference type="SUPFAM" id="SSF50630">
    <property type="entry name" value="Acid proteases"/>
    <property type="match status" value="1"/>
</dbReference>
<feature type="transmembrane region" description="Helical" evidence="19">
    <location>
        <begin position="708"/>
        <end position="732"/>
    </location>
</feature>
<feature type="active site" evidence="14">
    <location>
        <position position="652"/>
    </location>
</feature>
<dbReference type="GO" id="GO:0004190">
    <property type="term" value="F:aspartic-type endopeptidase activity"/>
    <property type="evidence" value="ECO:0007669"/>
    <property type="project" value="UniProtKB-KW"/>
</dbReference>
<feature type="region of interest" description="Disordered" evidence="18">
    <location>
        <begin position="806"/>
        <end position="825"/>
    </location>
</feature>
<dbReference type="Gene3D" id="2.40.70.10">
    <property type="entry name" value="Acid Proteases"/>
    <property type="match status" value="2"/>
</dbReference>
<comment type="similarity">
    <text evidence="3">Belongs to the protein kinase superfamily. CAMK Ser/Thr protein kinase family. NIM1 subfamily.</text>
</comment>
<feature type="domain" description="Protein kinase" evidence="20">
    <location>
        <begin position="874"/>
        <end position="1128"/>
    </location>
</feature>
<evidence type="ECO:0000256" key="13">
    <source>
        <dbReference type="ARBA" id="ARBA00048679"/>
    </source>
</evidence>
<evidence type="ECO:0000256" key="5">
    <source>
        <dbReference type="ARBA" id="ARBA00022490"/>
    </source>
</evidence>
<dbReference type="GO" id="GO:0006508">
    <property type="term" value="P:proteolysis"/>
    <property type="evidence" value="ECO:0007669"/>
    <property type="project" value="UniProtKB-KW"/>
</dbReference>
<evidence type="ECO:0000256" key="14">
    <source>
        <dbReference type="PIRSR" id="PIRSR601461-1"/>
    </source>
</evidence>
<keyword evidence="17" id="KW-0378">Hydrolase</keyword>
<dbReference type="PROSITE" id="PS00108">
    <property type="entry name" value="PROTEIN_KINASE_ST"/>
    <property type="match status" value="1"/>
</dbReference>
<dbReference type="InterPro" id="IPR011009">
    <property type="entry name" value="Kinase-like_dom_sf"/>
</dbReference>
<dbReference type="PROSITE" id="PS50011">
    <property type="entry name" value="PROTEIN_KINASE_DOM"/>
    <property type="match status" value="1"/>
</dbReference>
<dbReference type="PANTHER" id="PTHR24346:SF82">
    <property type="entry name" value="KP78A-RELATED"/>
    <property type="match status" value="1"/>
</dbReference>
<dbReference type="Proteomes" id="UP000077115">
    <property type="component" value="Unassembled WGS sequence"/>
</dbReference>
<feature type="region of interest" description="Disordered" evidence="18">
    <location>
        <begin position="105"/>
        <end position="124"/>
    </location>
</feature>
<dbReference type="FunFam" id="1.10.510.10:FF:001222">
    <property type="entry name" value="Serine/threonine-protein kinase ppk25"/>
    <property type="match status" value="1"/>
</dbReference>
<evidence type="ECO:0000256" key="16">
    <source>
        <dbReference type="PROSITE-ProRule" id="PRU10141"/>
    </source>
</evidence>
<feature type="domain" description="Peptidase A1" evidence="21">
    <location>
        <begin position="453"/>
        <end position="750"/>
    </location>
</feature>
<feature type="binding site" evidence="16">
    <location>
        <position position="903"/>
    </location>
    <ligand>
        <name>ATP</name>
        <dbReference type="ChEBI" id="CHEBI:30616"/>
    </ligand>
</feature>
<dbReference type="PROSITE" id="PS51767">
    <property type="entry name" value="PEPTIDASE_A1"/>
    <property type="match status" value="1"/>
</dbReference>
<dbReference type="PANTHER" id="PTHR24346">
    <property type="entry name" value="MAP/MICROTUBULE AFFINITY-REGULATING KINASE"/>
    <property type="match status" value="1"/>
</dbReference>
<dbReference type="PROSITE" id="PS00107">
    <property type="entry name" value="PROTEIN_KINASE_ATP"/>
    <property type="match status" value="1"/>
</dbReference>
<dbReference type="GO" id="GO:0004674">
    <property type="term" value="F:protein serine/threonine kinase activity"/>
    <property type="evidence" value="ECO:0007669"/>
    <property type="project" value="UniProtKB-KW"/>
</dbReference>
<dbReference type="CDD" id="cd14003">
    <property type="entry name" value="STKc_AMPK-like"/>
    <property type="match status" value="1"/>
</dbReference>
<evidence type="ECO:0000256" key="10">
    <source>
        <dbReference type="ARBA" id="ARBA00022777"/>
    </source>
</evidence>
<evidence type="ECO:0000313" key="23">
    <source>
        <dbReference type="Proteomes" id="UP000077115"/>
    </source>
</evidence>
<dbReference type="InterPro" id="IPR021109">
    <property type="entry name" value="Peptidase_aspartic_dom_sf"/>
</dbReference>
<evidence type="ECO:0000256" key="9">
    <source>
        <dbReference type="ARBA" id="ARBA00022750"/>
    </source>
</evidence>
<evidence type="ECO:0000313" key="22">
    <source>
        <dbReference type="EMBL" id="OAJ42329.1"/>
    </source>
</evidence>
<dbReference type="VEuPathDB" id="FungiDB:BDEG_25794"/>
<evidence type="ECO:0000256" key="3">
    <source>
        <dbReference type="ARBA" id="ARBA00010791"/>
    </source>
</evidence>
<keyword evidence="19" id="KW-0472">Membrane</keyword>
<dbReference type="InterPro" id="IPR033121">
    <property type="entry name" value="PEPTIDASE_A1"/>
</dbReference>
<reference evidence="22 23" key="2">
    <citation type="submission" date="2016-05" db="EMBL/GenBank/DDBJ databases">
        <title>Lineage-specific infection strategies underlie the spectrum of fungal disease in amphibians.</title>
        <authorList>
            <person name="Cuomo C.A."/>
            <person name="Farrer R.A."/>
            <person name="James T."/>
            <person name="Longcore J."/>
            <person name="Birren B."/>
        </authorList>
    </citation>
    <scope>NUCLEOTIDE SEQUENCE [LARGE SCALE GENOMIC DNA]</scope>
    <source>
        <strain evidence="22 23">JEL423</strain>
    </source>
</reference>
<dbReference type="FunFam" id="3.30.200.20:FF:000003">
    <property type="entry name" value="Non-specific serine/threonine protein kinase"/>
    <property type="match status" value="1"/>
</dbReference>
<dbReference type="InterPro" id="IPR008271">
    <property type="entry name" value="Ser/Thr_kinase_AS"/>
</dbReference>
<sequence>MLLVHTFKILMWGISLDVAIIVANAYLVVRIPDSSSTEASVTTSFYSPIITDTLSPSVMDTLPILYSSTTNDDEIWSTSTTGSTRLSDLSTTVLTTYTGSPTPSILQKSSAYSDSENSQSSELVSDTVDFNSNLSPTTIISASSDDNSSITYQSVSSLSKNITELNPAVVSTTQTSSLFMYRTALSSFPISTSVESDFLTLSESLLTTSEVPTKSSIGPTASTATSLNDAYFSTQSTYTESITTPTGFDVSQISAVSAPISSIQSQAPFARISTRSPTSYVDILRQLEADLMSQYSRRRRRRRPIRAIATPTMKAVSQSTYLITTVTDSIQISTASADSLMAQTSTLVSTQLTLTSESLPLFSTATQTVLATPSVVSTVAQNSSGEPVTIPIVFNTNFDTNPDGIIRQVDFLRQRYISPEPASFVSNLVSAISSVFVKAPPPVPISNTADAQYFGVVQLGTPPQSFKVLFDTGSANLWVPSTRCTDAPCMNHARYDFTRSSTFTPNNSPFAIQYGLGSVTGVISSDTLQFAGINIPNQQFAEAVTEPGNTFLTSSFDGVLGLGFTAISINNIPTPMDNMIARGLIPAGIFGFFLTRGGVSGSSLTLGGIDTTHVNGAITWIPVVRKAYWEVVMDSVTLGKTTLATGSHAVFDSGTSLIAIPTVHANQIHQQLGAIPFTNGLQLIPCSGLPPITFALNGVAFTLRNEDYVLPFGFGYCVSIMVGLVLPTPIYFEMSTSQLCSLKSQESDIPTKTIVDSMHTPLKMPIPIRQNEPSVQGQSPSKSSFVTRPARELAVSIPRLFVPNRTVKDDATNHPTEMPLNNDTSDSILVNEVLSALSSLAPYPHHTAHKHHSSQAPNPPKGECQFLEVSQQGFEIISTIGEGSFSKVKLARHVLLDKLVALKIIDKDKLSEKGVSTKQLLREMLLLASLEHPNINRLLQVIDSPKHVYIVLEYESGGDLYDKITKNTKVSEHEARGYMRQIVCGLHYCHSQGVVHRDLKLENILISKSGVLKICDFGFSNLLYKGNDEFETFCGSPPYAAPEMVSRKKYQGQSVDIWSLGVILYIMVTGVMPFGQKSLPKMFVSIMSGKYEIPARATPECQSLIASMLNVKPSDRTTLDQIIAHPWMKNDGCDSAANIFSSTMLVDHTLRKDILLQVLNAGFDQSAIQSFVDTLGPGAVKTAYCLLLENATLNSTNQIKVSGSNGTDVTLIGNPDATKDPTMVRVPPQLVVSIEAKLASPTFKKIEPSKCLYSPALSTPASTPNSCTLIQIRQSRESASKDICLESTVEDTELQANQGVCRSFQITMPKDDALKTIIQNLSSEHMAVPYTTGITNHDVVFDNIVWNLPQLDQDKSPSFLEAASPEDAIDLLYHNYDSFKQQDIKQLFFRISLSNNATVSLKTATSSAVLNFKIESLPFHYRDAFEKLITQIMSGVY</sequence>
<evidence type="ECO:0000259" key="20">
    <source>
        <dbReference type="PROSITE" id="PS50011"/>
    </source>
</evidence>
<evidence type="ECO:0000256" key="8">
    <source>
        <dbReference type="ARBA" id="ARBA00022741"/>
    </source>
</evidence>
<evidence type="ECO:0000259" key="21">
    <source>
        <dbReference type="PROSITE" id="PS51767"/>
    </source>
</evidence>
<dbReference type="Pfam" id="PF00026">
    <property type="entry name" value="Asp"/>
    <property type="match status" value="1"/>
</dbReference>
<evidence type="ECO:0000256" key="18">
    <source>
        <dbReference type="SAM" id="MobiDB-lite"/>
    </source>
</evidence>
<comment type="similarity">
    <text evidence="2 17">Belongs to the peptidase A1 family.</text>
</comment>
<dbReference type="GO" id="GO:0035556">
    <property type="term" value="P:intracellular signal transduction"/>
    <property type="evidence" value="ECO:0007669"/>
    <property type="project" value="TreeGrafter"/>
</dbReference>
<dbReference type="SUPFAM" id="SSF56112">
    <property type="entry name" value="Protein kinase-like (PK-like)"/>
    <property type="match status" value="1"/>
</dbReference>
<gene>
    <name evidence="22" type="ORF">BDEG_25794</name>
</gene>
<accession>A0A177WQD7</accession>
<dbReference type="PRINTS" id="PR00792">
    <property type="entry name" value="PEPSIN"/>
</dbReference>
<organism evidence="22 23">
    <name type="scientific">Batrachochytrium dendrobatidis (strain JEL423)</name>
    <dbReference type="NCBI Taxonomy" id="403673"/>
    <lineage>
        <taxon>Eukaryota</taxon>
        <taxon>Fungi</taxon>
        <taxon>Fungi incertae sedis</taxon>
        <taxon>Chytridiomycota</taxon>
        <taxon>Chytridiomycota incertae sedis</taxon>
        <taxon>Chytridiomycetes</taxon>
        <taxon>Rhizophydiales</taxon>
        <taxon>Rhizophydiales incertae sedis</taxon>
        <taxon>Batrachochytrium</taxon>
    </lineage>
</organism>
<dbReference type="GO" id="GO:0005524">
    <property type="term" value="F:ATP binding"/>
    <property type="evidence" value="ECO:0007669"/>
    <property type="project" value="UniProtKB-UniRule"/>
</dbReference>
<keyword evidence="7" id="KW-0808">Transferase</keyword>
<name>A0A177WQD7_BATDL</name>
<feature type="active site" evidence="14">
    <location>
        <position position="471"/>
    </location>
</feature>
<dbReference type="EMBL" id="DS022307">
    <property type="protein sequence ID" value="OAJ42329.1"/>
    <property type="molecule type" value="Genomic_DNA"/>
</dbReference>
<evidence type="ECO:0000256" key="7">
    <source>
        <dbReference type="ARBA" id="ARBA00022679"/>
    </source>
</evidence>
<proteinExistence type="inferred from homology"/>
<protein>
    <recommendedName>
        <fullName evidence="4">non-specific serine/threonine protein kinase</fullName>
        <ecNumber evidence="4">2.7.11.1</ecNumber>
    </recommendedName>
</protein>
<dbReference type="GO" id="GO:0005737">
    <property type="term" value="C:cytoplasm"/>
    <property type="evidence" value="ECO:0007669"/>
    <property type="project" value="UniProtKB-SubCell"/>
</dbReference>
<dbReference type="SMART" id="SM00220">
    <property type="entry name" value="S_TKc"/>
    <property type="match status" value="1"/>
</dbReference>
<dbReference type="InterPro" id="IPR001969">
    <property type="entry name" value="Aspartic_peptidase_AS"/>
</dbReference>